<keyword evidence="1" id="KW-0479">Metal-binding</keyword>
<keyword evidence="4" id="KW-0805">Transcription regulation</keyword>
<feature type="compositionally biased region" description="Basic and acidic residues" evidence="8">
    <location>
        <begin position="896"/>
        <end position="905"/>
    </location>
</feature>
<accession>A0A830CU15</accession>
<evidence type="ECO:0000256" key="4">
    <source>
        <dbReference type="ARBA" id="ARBA00023015"/>
    </source>
</evidence>
<dbReference type="AlphaFoldDB" id="A0A830CU15"/>
<evidence type="ECO:0000256" key="2">
    <source>
        <dbReference type="ARBA" id="ARBA00022771"/>
    </source>
</evidence>
<dbReference type="PANTHER" id="PTHR33304">
    <property type="match status" value="1"/>
</dbReference>
<dbReference type="PANTHER" id="PTHR33304:SF18">
    <property type="entry name" value="CHROMATIN REGULATOR PHD FAMILY-RELATED"/>
    <property type="match status" value="1"/>
</dbReference>
<reference evidence="10" key="1">
    <citation type="submission" date="2020-07" db="EMBL/GenBank/DDBJ databases">
        <title>Ethylene signaling mediates host invasion by parasitic plants.</title>
        <authorList>
            <person name="Yoshida S."/>
        </authorList>
    </citation>
    <scope>NUCLEOTIDE SEQUENCE</scope>
    <source>
        <strain evidence="10">Okayama</strain>
    </source>
</reference>
<gene>
    <name evidence="10" type="ORF">PHJA_001925200</name>
</gene>
<keyword evidence="11" id="KW-1185">Reference proteome</keyword>
<keyword evidence="3" id="KW-0862">Zinc</keyword>
<organism evidence="10 11">
    <name type="scientific">Phtheirospermum japonicum</name>
    <dbReference type="NCBI Taxonomy" id="374723"/>
    <lineage>
        <taxon>Eukaryota</taxon>
        <taxon>Viridiplantae</taxon>
        <taxon>Streptophyta</taxon>
        <taxon>Embryophyta</taxon>
        <taxon>Tracheophyta</taxon>
        <taxon>Spermatophyta</taxon>
        <taxon>Magnoliopsida</taxon>
        <taxon>eudicotyledons</taxon>
        <taxon>Gunneridae</taxon>
        <taxon>Pentapetalae</taxon>
        <taxon>asterids</taxon>
        <taxon>lamiids</taxon>
        <taxon>Lamiales</taxon>
        <taxon>Orobanchaceae</taxon>
        <taxon>Orobanchaceae incertae sedis</taxon>
        <taxon>Phtheirospermum</taxon>
    </lineage>
</organism>
<dbReference type="InterPro" id="IPR056280">
    <property type="entry name" value="AIPP2-like_SPOC"/>
</dbReference>
<keyword evidence="7" id="KW-0175">Coiled coil</keyword>
<evidence type="ECO:0000313" key="11">
    <source>
        <dbReference type="Proteomes" id="UP000653305"/>
    </source>
</evidence>
<dbReference type="Pfam" id="PF23121">
    <property type="entry name" value="SPOC_AIPP2"/>
    <property type="match status" value="2"/>
</dbReference>
<evidence type="ECO:0000256" key="1">
    <source>
        <dbReference type="ARBA" id="ARBA00022723"/>
    </source>
</evidence>
<name>A0A830CU15_9LAMI</name>
<feature type="compositionally biased region" description="Basic residues" evidence="8">
    <location>
        <begin position="687"/>
        <end position="710"/>
    </location>
</feature>
<dbReference type="InterPro" id="IPR003656">
    <property type="entry name" value="Znf_BED"/>
</dbReference>
<sequence>MDRYPKERKDSRMDDQQSDATYEFNRSTQPVVAAAWSLVTYAICGDFGLKATIGKAEILIFTSIQLPGKIQRFHGKPYLWGVFKGQVTDSHQSEHHLHIRTPIVKLSLSANSCGQRSFDGKESPMTVSSEHSPLTHAAKADRRGRRLDEAWQHAKPLDSLRQKAECNYCGFISSHGGISRLKAHLGGGHPKIRLPGCNKVPTEVKKVMADWFDEWVKTTKALWTKEIRAEAAAHDEKGNVSWDGQKTDFKYFSFDFSRGEISQHKAWPETKGADSVRAKNPKASVSPPETKGAQSDKRGRPLDNAWQHAKPLDEARQKTQCNYCGFVSMYGGISRLKAHLGGGCPEMQLQGCPQAPLEVKGVMEEWPLEDTWEHAIPLDETRQATKCKYCGFVSRRGGIARLRAHLVGGDLTMQLEGCPYVPPEVRSSMMMAGVETKKYRKKSKANLETAGGGVEQETTASMASEAHWFERRHHILQETLEGVRNTCLKESLQKLIHEKNANLQKMQFEIHSLQNRYCLDAIPGTFDELVHWVCGDDCEGEAQYQSSIRNHDIIPSHTRDLIVVGKDEHVPTNVDSVDYDESAKDRAIIVLHSEEGRKICPESLLEQINDGARKEKDKLKHPIRLIIKGIPKKIKKKKRRKIKSTTGKKDEHTLDDVVTSWKDENKEEVQVCSDITLPSLVKDDKVSKKRDKKRVSSKSSKKKKTKKKKPVILSEENLPENKPEDEKNFEEENYSPSKDKVIDGELEDKCEKIIEDVPKSLHISTAEPVAMPIWTGGFDILNEKWVMLNGILAHVSILACGKVYDEALQFRPVLQLQMLPKNDVWPKSFENEQDFDRLVDEMMRNELALKATVQNAELLIFNSSELPLLYWKFQGKYYLWGVFRQKQSSPSNSHPCWDEEKDKNPIKPNNTDKTSLAKTVRNGLSPRSPLSNSG</sequence>
<dbReference type="Pfam" id="PF02892">
    <property type="entry name" value="zf-BED"/>
    <property type="match status" value="2"/>
</dbReference>
<evidence type="ECO:0000256" key="6">
    <source>
        <dbReference type="PROSITE-ProRule" id="PRU00027"/>
    </source>
</evidence>
<comment type="caution">
    <text evidence="10">The sequence shown here is derived from an EMBL/GenBank/DDBJ whole genome shotgun (WGS) entry which is preliminary data.</text>
</comment>
<dbReference type="EMBL" id="BMAC01000503">
    <property type="protein sequence ID" value="GFP97811.1"/>
    <property type="molecule type" value="Genomic_DNA"/>
</dbReference>
<feature type="compositionally biased region" description="Basic and acidic residues" evidence="8">
    <location>
        <begin position="265"/>
        <end position="277"/>
    </location>
</feature>
<dbReference type="GO" id="GO:0034244">
    <property type="term" value="P:negative regulation of transcription elongation by RNA polymerase II"/>
    <property type="evidence" value="ECO:0007669"/>
    <property type="project" value="InterPro"/>
</dbReference>
<feature type="coiled-coil region" evidence="7">
    <location>
        <begin position="489"/>
        <end position="516"/>
    </location>
</feature>
<proteinExistence type="predicted"/>
<dbReference type="PROSITE" id="PS50808">
    <property type="entry name" value="ZF_BED"/>
    <property type="match status" value="3"/>
</dbReference>
<evidence type="ECO:0000256" key="7">
    <source>
        <dbReference type="SAM" id="Coils"/>
    </source>
</evidence>
<feature type="domain" description="BED-type" evidence="9">
    <location>
        <begin position="300"/>
        <end position="359"/>
    </location>
</feature>
<feature type="region of interest" description="Disordered" evidence="8">
    <location>
        <begin position="888"/>
        <end position="934"/>
    </location>
</feature>
<dbReference type="InterPro" id="IPR049914">
    <property type="entry name" value="PHD1-3/5-6"/>
</dbReference>
<evidence type="ECO:0000259" key="9">
    <source>
        <dbReference type="PROSITE" id="PS50808"/>
    </source>
</evidence>
<dbReference type="GO" id="GO:0003677">
    <property type="term" value="F:DNA binding"/>
    <property type="evidence" value="ECO:0007669"/>
    <property type="project" value="InterPro"/>
</dbReference>
<evidence type="ECO:0000256" key="8">
    <source>
        <dbReference type="SAM" id="MobiDB-lite"/>
    </source>
</evidence>
<feature type="domain" description="BED-type" evidence="9">
    <location>
        <begin position="366"/>
        <end position="425"/>
    </location>
</feature>
<dbReference type="GO" id="GO:0140566">
    <property type="term" value="F:histone reader activity"/>
    <property type="evidence" value="ECO:0007669"/>
    <property type="project" value="InterPro"/>
</dbReference>
<evidence type="ECO:0000256" key="3">
    <source>
        <dbReference type="ARBA" id="ARBA00022833"/>
    </source>
</evidence>
<protein>
    <recommendedName>
        <fullName evidence="9">BED-type domain-containing protein</fullName>
    </recommendedName>
</protein>
<keyword evidence="5" id="KW-0804">Transcription</keyword>
<feature type="region of interest" description="Disordered" evidence="8">
    <location>
        <begin position="685"/>
        <end position="738"/>
    </location>
</feature>
<feature type="region of interest" description="Disordered" evidence="8">
    <location>
        <begin position="265"/>
        <end position="303"/>
    </location>
</feature>
<evidence type="ECO:0000256" key="5">
    <source>
        <dbReference type="ARBA" id="ARBA00023163"/>
    </source>
</evidence>
<keyword evidence="2 6" id="KW-0863">Zinc-finger</keyword>
<dbReference type="OrthoDB" id="1932206at2759"/>
<feature type="region of interest" description="Disordered" evidence="8">
    <location>
        <begin position="117"/>
        <end position="143"/>
    </location>
</feature>
<dbReference type="GO" id="GO:0008270">
    <property type="term" value="F:zinc ion binding"/>
    <property type="evidence" value="ECO:0007669"/>
    <property type="project" value="UniProtKB-KW"/>
</dbReference>
<feature type="domain" description="BED-type" evidence="9">
    <location>
        <begin position="145"/>
        <end position="204"/>
    </location>
</feature>
<dbReference type="Proteomes" id="UP000653305">
    <property type="component" value="Unassembled WGS sequence"/>
</dbReference>
<feature type="compositionally biased region" description="Polar residues" evidence="8">
    <location>
        <begin position="907"/>
        <end position="917"/>
    </location>
</feature>
<evidence type="ECO:0000313" key="10">
    <source>
        <dbReference type="EMBL" id="GFP97811.1"/>
    </source>
</evidence>